<gene>
    <name evidence="1" type="ORF">RFI_25563</name>
</gene>
<organism evidence="1 2">
    <name type="scientific">Reticulomyxa filosa</name>
    <dbReference type="NCBI Taxonomy" id="46433"/>
    <lineage>
        <taxon>Eukaryota</taxon>
        <taxon>Sar</taxon>
        <taxon>Rhizaria</taxon>
        <taxon>Retaria</taxon>
        <taxon>Foraminifera</taxon>
        <taxon>Monothalamids</taxon>
        <taxon>Reticulomyxidae</taxon>
        <taxon>Reticulomyxa</taxon>
    </lineage>
</organism>
<proteinExistence type="predicted"/>
<accession>X6MCS6</accession>
<dbReference type="Proteomes" id="UP000023152">
    <property type="component" value="Unassembled WGS sequence"/>
</dbReference>
<keyword evidence="2" id="KW-1185">Reference proteome</keyword>
<protein>
    <submittedName>
        <fullName evidence="1">Uncharacterized protein</fullName>
    </submittedName>
</protein>
<comment type="caution">
    <text evidence="1">The sequence shown here is derived from an EMBL/GenBank/DDBJ whole genome shotgun (WGS) entry which is preliminary data.</text>
</comment>
<dbReference type="EMBL" id="ASPP01022005">
    <property type="protein sequence ID" value="ETO11813.1"/>
    <property type="molecule type" value="Genomic_DNA"/>
</dbReference>
<dbReference type="AlphaFoldDB" id="X6MCS6"/>
<evidence type="ECO:0000313" key="2">
    <source>
        <dbReference type="Proteomes" id="UP000023152"/>
    </source>
</evidence>
<evidence type="ECO:0000313" key="1">
    <source>
        <dbReference type="EMBL" id="ETO11813.1"/>
    </source>
</evidence>
<name>X6MCS6_RETFI</name>
<sequence>MEIEIKYLILEDSPFYATTIPNWTKPITLTINQKRIIDFTISSYLFKNMKFILNTRKFHNEYFKLNNTEDKELKETSDETLTKIIDTTCEWMTEKKITSLADRYQIHLKNGIIEPPQLKGTTNEDIKNDISLKLAQFIYNQFSQFKTNRSKGNNL</sequence>
<reference evidence="1 2" key="1">
    <citation type="journal article" date="2013" name="Curr. Biol.">
        <title>The Genome of the Foraminiferan Reticulomyxa filosa.</title>
        <authorList>
            <person name="Glockner G."/>
            <person name="Hulsmann N."/>
            <person name="Schleicher M."/>
            <person name="Noegel A.A."/>
            <person name="Eichinger L."/>
            <person name="Gallinger C."/>
            <person name="Pawlowski J."/>
            <person name="Sierra R."/>
            <person name="Euteneuer U."/>
            <person name="Pillet L."/>
            <person name="Moustafa A."/>
            <person name="Platzer M."/>
            <person name="Groth M."/>
            <person name="Szafranski K."/>
            <person name="Schliwa M."/>
        </authorList>
    </citation>
    <scope>NUCLEOTIDE SEQUENCE [LARGE SCALE GENOMIC DNA]</scope>
</reference>